<sequence>MERHLIASLMLGTVALLGTAAAKAGPQYDDRYYGNGQTVRCESPSNRYRECPMDTRGGVQLTRQLSSTRCEEGRNWGQGRNGVWVDRGCRAEFTSGRGGGWGNGGGWSGNGQRIRCESDNGRTRTCSIPARADVRLVRQLSSARCVEGQTWGQDRRGLWVTQGCRGEFEVYGRGHGNGWGNGGGWGHNGNGGRTFRCESDNGRTRTCAVDGRRVELVRQLSSSACIEGRTWGRDNRGVWVTSGCRAEFRTW</sequence>
<protein>
    <recommendedName>
        <fullName evidence="4">DUF3011 domain-containing protein</fullName>
    </recommendedName>
</protein>
<evidence type="ECO:0008006" key="4">
    <source>
        <dbReference type="Google" id="ProtNLM"/>
    </source>
</evidence>
<reference evidence="2 3" key="1">
    <citation type="submission" date="2017-10" db="EMBL/GenBank/DDBJ databases">
        <title>Whole genome sequencing of members of genus Pseudoxanthomonas.</title>
        <authorList>
            <person name="Kumar S."/>
            <person name="Bansal K."/>
            <person name="Kaur A."/>
            <person name="Patil P."/>
            <person name="Sharma S."/>
            <person name="Patil P.B."/>
        </authorList>
    </citation>
    <scope>NUCLEOTIDE SEQUENCE [LARGE SCALE GENOMIC DNA]</scope>
    <source>
        <strain evidence="2 3">DSM 17109</strain>
    </source>
</reference>
<dbReference type="RefSeq" id="WP_162337281.1">
    <property type="nucleotide sequence ID" value="NZ_JBHSRQ010000011.1"/>
</dbReference>
<dbReference type="InterPro" id="IPR021381">
    <property type="entry name" value="DUF3011"/>
</dbReference>
<keyword evidence="1" id="KW-0732">Signal</keyword>
<dbReference type="Pfam" id="PF11218">
    <property type="entry name" value="DUF3011"/>
    <property type="match status" value="1"/>
</dbReference>
<name>A0ABQ6ZIH3_9GAMM</name>
<gene>
    <name evidence="2" type="ORF">CSC78_07475</name>
</gene>
<feature type="chain" id="PRO_5046575000" description="DUF3011 domain-containing protein" evidence="1">
    <location>
        <begin position="25"/>
        <end position="251"/>
    </location>
</feature>
<dbReference type="Proteomes" id="UP000781710">
    <property type="component" value="Unassembled WGS sequence"/>
</dbReference>
<keyword evidence="3" id="KW-1185">Reference proteome</keyword>
<feature type="signal peptide" evidence="1">
    <location>
        <begin position="1"/>
        <end position="24"/>
    </location>
</feature>
<evidence type="ECO:0000256" key="1">
    <source>
        <dbReference type="SAM" id="SignalP"/>
    </source>
</evidence>
<evidence type="ECO:0000313" key="2">
    <source>
        <dbReference type="EMBL" id="KAF1725821.1"/>
    </source>
</evidence>
<organism evidence="2 3">
    <name type="scientific">Pseudoxanthomonas japonensis</name>
    <dbReference type="NCBI Taxonomy" id="69284"/>
    <lineage>
        <taxon>Bacteria</taxon>
        <taxon>Pseudomonadati</taxon>
        <taxon>Pseudomonadota</taxon>
        <taxon>Gammaproteobacteria</taxon>
        <taxon>Lysobacterales</taxon>
        <taxon>Lysobacteraceae</taxon>
        <taxon>Pseudoxanthomonas</taxon>
    </lineage>
</organism>
<accession>A0ABQ6ZIH3</accession>
<proteinExistence type="predicted"/>
<evidence type="ECO:0000313" key="3">
    <source>
        <dbReference type="Proteomes" id="UP000781710"/>
    </source>
</evidence>
<dbReference type="EMBL" id="PDWW01000007">
    <property type="protein sequence ID" value="KAF1725821.1"/>
    <property type="molecule type" value="Genomic_DNA"/>
</dbReference>
<comment type="caution">
    <text evidence="2">The sequence shown here is derived from an EMBL/GenBank/DDBJ whole genome shotgun (WGS) entry which is preliminary data.</text>
</comment>